<proteinExistence type="inferred from homology"/>
<dbReference type="InterPro" id="IPR057739">
    <property type="entry name" value="Glyco_hydro_29_N"/>
</dbReference>
<dbReference type="PROSITE" id="PS51820">
    <property type="entry name" value="PA14"/>
    <property type="match status" value="1"/>
</dbReference>
<dbReference type="InterPro" id="IPR037524">
    <property type="entry name" value="PA14/GLEYA"/>
</dbReference>
<dbReference type="InterPro" id="IPR016286">
    <property type="entry name" value="FUC_metazoa-typ"/>
</dbReference>
<name>A0ABW2Z892_9FLAO</name>
<dbReference type="PANTHER" id="PTHR10030:SF37">
    <property type="entry name" value="ALPHA-L-FUCOSIDASE-RELATED"/>
    <property type="match status" value="1"/>
</dbReference>
<dbReference type="InterPro" id="IPR017853">
    <property type="entry name" value="GH"/>
</dbReference>
<evidence type="ECO:0000256" key="4">
    <source>
        <dbReference type="ARBA" id="ARBA00022729"/>
    </source>
</evidence>
<dbReference type="InterPro" id="IPR031919">
    <property type="entry name" value="Fucosidase_C"/>
</dbReference>
<dbReference type="SMART" id="SM00812">
    <property type="entry name" value="Alpha_L_fucos"/>
    <property type="match status" value="1"/>
</dbReference>
<evidence type="ECO:0000256" key="2">
    <source>
        <dbReference type="ARBA" id="ARBA00007951"/>
    </source>
</evidence>
<dbReference type="PRINTS" id="PR00741">
    <property type="entry name" value="GLHYDRLASE29"/>
</dbReference>
<dbReference type="PIRSF" id="PIRSF001092">
    <property type="entry name" value="Alpha-L-fucosidase"/>
    <property type="match status" value="1"/>
</dbReference>
<dbReference type="Pfam" id="PF07691">
    <property type="entry name" value="PA14"/>
    <property type="match status" value="1"/>
</dbReference>
<keyword evidence="6" id="KW-0326">Glycosidase</keyword>
<dbReference type="EMBL" id="JBHTIC010000008">
    <property type="protein sequence ID" value="MFD0762549.1"/>
    <property type="molecule type" value="Genomic_DNA"/>
</dbReference>
<evidence type="ECO:0000259" key="8">
    <source>
        <dbReference type="PROSITE" id="PS51820"/>
    </source>
</evidence>
<dbReference type="Gene3D" id="2.60.120.380">
    <property type="match status" value="1"/>
</dbReference>
<dbReference type="InterPro" id="IPR011658">
    <property type="entry name" value="PA14_dom"/>
</dbReference>
<evidence type="ECO:0000313" key="9">
    <source>
        <dbReference type="EMBL" id="MFD0762549.1"/>
    </source>
</evidence>
<keyword evidence="10" id="KW-1185">Reference proteome</keyword>
<dbReference type="InterPro" id="IPR000933">
    <property type="entry name" value="Glyco_hydro_29"/>
</dbReference>
<dbReference type="RefSeq" id="WP_386782912.1">
    <property type="nucleotide sequence ID" value="NZ_JBHTIC010000008.1"/>
</dbReference>
<keyword evidence="5" id="KW-0378">Hydrolase</keyword>
<feature type="chain" id="PRO_5045339306" description="alpha-L-fucosidase" evidence="7">
    <location>
        <begin position="22"/>
        <end position="604"/>
    </location>
</feature>
<organism evidence="9 10">
    <name type="scientific">Lutibacter aestuarii</name>
    <dbReference type="NCBI Taxonomy" id="861111"/>
    <lineage>
        <taxon>Bacteria</taxon>
        <taxon>Pseudomonadati</taxon>
        <taxon>Bacteroidota</taxon>
        <taxon>Flavobacteriia</taxon>
        <taxon>Flavobacteriales</taxon>
        <taxon>Flavobacteriaceae</taxon>
        <taxon>Lutibacter</taxon>
    </lineage>
</organism>
<evidence type="ECO:0000313" key="10">
    <source>
        <dbReference type="Proteomes" id="UP001597032"/>
    </source>
</evidence>
<dbReference type="PANTHER" id="PTHR10030">
    <property type="entry name" value="ALPHA-L-FUCOSIDASE"/>
    <property type="match status" value="1"/>
</dbReference>
<dbReference type="Gene3D" id="2.60.40.1180">
    <property type="entry name" value="Golgi alpha-mannosidase II"/>
    <property type="match status" value="1"/>
</dbReference>
<dbReference type="SUPFAM" id="SSF51445">
    <property type="entry name" value="(Trans)glycosidases"/>
    <property type="match status" value="1"/>
</dbReference>
<protein>
    <recommendedName>
        <fullName evidence="3">alpha-L-fucosidase</fullName>
        <ecNumber evidence="3">3.2.1.51</ecNumber>
    </recommendedName>
</protein>
<dbReference type="Gene3D" id="3.20.20.80">
    <property type="entry name" value="Glycosidases"/>
    <property type="match status" value="1"/>
</dbReference>
<dbReference type="SMART" id="SM00758">
    <property type="entry name" value="PA14"/>
    <property type="match status" value="1"/>
</dbReference>
<feature type="signal peptide" evidence="7">
    <location>
        <begin position="1"/>
        <end position="21"/>
    </location>
</feature>
<reference evidence="10" key="1">
    <citation type="journal article" date="2019" name="Int. J. Syst. Evol. Microbiol.">
        <title>The Global Catalogue of Microorganisms (GCM) 10K type strain sequencing project: providing services to taxonomists for standard genome sequencing and annotation.</title>
        <authorList>
            <consortium name="The Broad Institute Genomics Platform"/>
            <consortium name="The Broad Institute Genome Sequencing Center for Infectious Disease"/>
            <person name="Wu L."/>
            <person name="Ma J."/>
        </authorList>
    </citation>
    <scope>NUCLEOTIDE SEQUENCE [LARGE SCALE GENOMIC DNA]</scope>
    <source>
        <strain evidence="10">CCUG 60022</strain>
    </source>
</reference>
<evidence type="ECO:0000256" key="1">
    <source>
        <dbReference type="ARBA" id="ARBA00004071"/>
    </source>
</evidence>
<evidence type="ECO:0000256" key="7">
    <source>
        <dbReference type="SAM" id="SignalP"/>
    </source>
</evidence>
<dbReference type="SUPFAM" id="SSF56988">
    <property type="entry name" value="Anthrax protective antigen"/>
    <property type="match status" value="1"/>
</dbReference>
<keyword evidence="4 7" id="KW-0732">Signal</keyword>
<gene>
    <name evidence="9" type="ORF">ACFQZW_10680</name>
</gene>
<dbReference type="Pfam" id="PF16757">
    <property type="entry name" value="Fucosidase_C"/>
    <property type="match status" value="1"/>
</dbReference>
<feature type="domain" description="PA14" evidence="8">
    <location>
        <begin position="349"/>
        <end position="500"/>
    </location>
</feature>
<dbReference type="InterPro" id="IPR013780">
    <property type="entry name" value="Glyco_hydro_b"/>
</dbReference>
<evidence type="ECO:0000256" key="6">
    <source>
        <dbReference type="ARBA" id="ARBA00023295"/>
    </source>
</evidence>
<evidence type="ECO:0000256" key="3">
    <source>
        <dbReference type="ARBA" id="ARBA00012662"/>
    </source>
</evidence>
<accession>A0ABW2Z892</accession>
<evidence type="ECO:0000256" key="5">
    <source>
        <dbReference type="ARBA" id="ARBA00022801"/>
    </source>
</evidence>
<dbReference type="Pfam" id="PF01120">
    <property type="entry name" value="Alpha_L_fucos"/>
    <property type="match status" value="1"/>
</dbReference>
<comment type="similarity">
    <text evidence="2">Belongs to the glycosyl hydrolase 29 family.</text>
</comment>
<comment type="function">
    <text evidence="1">Alpha-L-fucosidase is responsible for hydrolyzing the alpha-1,6-linked fucose joined to the reducing-end N-acetylglucosamine of the carbohydrate moieties of glycoproteins.</text>
</comment>
<comment type="caution">
    <text evidence="9">The sequence shown here is derived from an EMBL/GenBank/DDBJ whole genome shotgun (WGS) entry which is preliminary data.</text>
</comment>
<dbReference type="Proteomes" id="UP001597032">
    <property type="component" value="Unassembled WGS sequence"/>
</dbReference>
<sequence>MRKKLYYLVLLVLLSTNINYAQQQIAPTWESINSRPYPEWFKDAKLGIFIHWGLYSVPSYGGKESYGEWYLRGLQMKDSLRTNFMKKNYGENFTYKDFAPLFKAELFDPNEWADLFKKAGAKYIIFVSKHHDGYCLWPSKQAPNWNSVDVGPKRDLVGDLTTAIRKKGLKMGLYYSLPEWNNKLHRWYIDPHENIGEYVDKIMLPQFKDLISTYKPSVLFTDGEWFNTAETWHARELISWYYNIVGDDAIVNNRWGHGSDTGFLTPEYSAGINSPDRPWAECRGIGRSFGLNRNEKLEAYMSPQELIHFFVKAVANGGGITLNVGPKADGQIPLLQQERLLQLGAWIETNKEAIYASRPWIKSGEEKEISKKRIDKNIDFYWARNTPLEPIKEDDFNISWEGFIQSKFSETYTLEATADDGIRVYIDDKLVLDQWKNKDQASDGNVMGNVNKEKAINKIKFKKGKKYKIKIDYFESKQNAFVKLFWQSKSQVKEIIPTTAFTTLHNNVEEKGLTGTYNSMLQHIAYTTNNNNLYAISLEWPNEELVLNIPKPKQETEIQLVGREGNLDWYYKNNQLHIKVDNVKYNEMPSNFAWTFKIKNYLVK</sequence>
<dbReference type="EC" id="3.2.1.51" evidence="3"/>